<evidence type="ECO:0008006" key="3">
    <source>
        <dbReference type="Google" id="ProtNLM"/>
    </source>
</evidence>
<proteinExistence type="predicted"/>
<reference evidence="1 2" key="1">
    <citation type="submission" date="2018-06" db="EMBL/GenBank/DDBJ databases">
        <title>A transcriptomic atlas of mushroom development highlights an independent origin of complex multicellularity.</title>
        <authorList>
            <consortium name="DOE Joint Genome Institute"/>
            <person name="Krizsan K."/>
            <person name="Almasi E."/>
            <person name="Merenyi Z."/>
            <person name="Sahu N."/>
            <person name="Viragh M."/>
            <person name="Koszo T."/>
            <person name="Mondo S."/>
            <person name="Kiss B."/>
            <person name="Balint B."/>
            <person name="Kues U."/>
            <person name="Barry K."/>
            <person name="Hegedus J.C."/>
            <person name="Henrissat B."/>
            <person name="Johnson J."/>
            <person name="Lipzen A."/>
            <person name="Ohm R."/>
            <person name="Nagy I."/>
            <person name="Pangilinan J."/>
            <person name="Yan J."/>
            <person name="Xiong Y."/>
            <person name="Grigoriev I.V."/>
            <person name="Hibbett D.S."/>
            <person name="Nagy L.G."/>
        </authorList>
    </citation>
    <scope>NUCLEOTIDE SEQUENCE [LARGE SCALE GENOMIC DNA]</scope>
    <source>
        <strain evidence="1 2">SZMC22713</strain>
    </source>
</reference>
<dbReference type="Proteomes" id="UP000294933">
    <property type="component" value="Unassembled WGS sequence"/>
</dbReference>
<evidence type="ECO:0000313" key="2">
    <source>
        <dbReference type="Proteomes" id="UP000294933"/>
    </source>
</evidence>
<dbReference type="EMBL" id="ML170196">
    <property type="protein sequence ID" value="TDL19492.1"/>
    <property type="molecule type" value="Genomic_DNA"/>
</dbReference>
<sequence length="133" mass="15345">MHPFRLRVQKTNAEGSILLRLPPALIESIMYITARDRFLERTPLGMFRIDSSRYASIRLCHICRYWRQVVCIVLLYGATIYSKRSPLVGYLIGLSRNASLTVSVIIGDRMNLMMMMLRSALYLVRSIESKNTT</sequence>
<accession>A0A4Y7PX71</accession>
<organism evidence="1 2">
    <name type="scientific">Rickenella mellea</name>
    <dbReference type="NCBI Taxonomy" id="50990"/>
    <lineage>
        <taxon>Eukaryota</taxon>
        <taxon>Fungi</taxon>
        <taxon>Dikarya</taxon>
        <taxon>Basidiomycota</taxon>
        <taxon>Agaricomycotina</taxon>
        <taxon>Agaricomycetes</taxon>
        <taxon>Hymenochaetales</taxon>
        <taxon>Rickenellaceae</taxon>
        <taxon>Rickenella</taxon>
    </lineage>
</organism>
<name>A0A4Y7PX71_9AGAM</name>
<keyword evidence="2" id="KW-1185">Reference proteome</keyword>
<dbReference type="VEuPathDB" id="FungiDB:BD410DRAFT_437341"/>
<gene>
    <name evidence="1" type="ORF">BD410DRAFT_437341</name>
</gene>
<dbReference type="AlphaFoldDB" id="A0A4Y7PX71"/>
<protein>
    <recommendedName>
        <fullName evidence="3">F-box domain-containing protein</fullName>
    </recommendedName>
</protein>
<evidence type="ECO:0000313" key="1">
    <source>
        <dbReference type="EMBL" id="TDL19492.1"/>
    </source>
</evidence>